<keyword evidence="1 5" id="KW-0732">Signal</keyword>
<proteinExistence type="predicted"/>
<dbReference type="eggNOG" id="ENOG502SIJX">
    <property type="taxonomic scope" value="Eukaryota"/>
</dbReference>
<keyword evidence="2" id="KW-0677">Repeat</keyword>
<dbReference type="InterPro" id="IPR013519">
    <property type="entry name" value="Int_alpha_beta-p"/>
</dbReference>
<feature type="chain" id="PRO_5002742873" description="FG-GAP repeat protein" evidence="5">
    <location>
        <begin position="20"/>
        <end position="1344"/>
    </location>
</feature>
<dbReference type="PANTHER" id="PTHR44103">
    <property type="entry name" value="PROPROTEIN CONVERTASE P"/>
    <property type="match status" value="1"/>
</dbReference>
<evidence type="ECO:0000256" key="2">
    <source>
        <dbReference type="ARBA" id="ARBA00022737"/>
    </source>
</evidence>
<organism evidence="6 7">
    <name type="scientific">Monosiga brevicollis</name>
    <name type="common">Choanoflagellate</name>
    <dbReference type="NCBI Taxonomy" id="81824"/>
    <lineage>
        <taxon>Eukaryota</taxon>
        <taxon>Choanoflagellata</taxon>
        <taxon>Craspedida</taxon>
        <taxon>Salpingoecidae</taxon>
        <taxon>Monosiga</taxon>
    </lineage>
</organism>
<evidence type="ECO:0000256" key="3">
    <source>
        <dbReference type="ARBA" id="ARBA00023180"/>
    </source>
</evidence>
<dbReference type="SMART" id="SM00191">
    <property type="entry name" value="Int_alpha"/>
    <property type="match status" value="5"/>
</dbReference>
<dbReference type="Proteomes" id="UP000001357">
    <property type="component" value="Unassembled WGS sequence"/>
</dbReference>
<dbReference type="PANTHER" id="PTHR44103:SF1">
    <property type="entry name" value="PROPROTEIN CONVERTASE P"/>
    <property type="match status" value="1"/>
</dbReference>
<evidence type="ECO:0000313" key="6">
    <source>
        <dbReference type="EMBL" id="EDQ85769.1"/>
    </source>
</evidence>
<keyword evidence="4" id="KW-0812">Transmembrane</keyword>
<evidence type="ECO:0000256" key="4">
    <source>
        <dbReference type="SAM" id="Phobius"/>
    </source>
</evidence>
<dbReference type="Pfam" id="PF13517">
    <property type="entry name" value="FG-GAP_3"/>
    <property type="match status" value="10"/>
</dbReference>
<keyword evidence="3" id="KW-0325">Glycoprotein</keyword>
<keyword evidence="4" id="KW-1133">Transmembrane helix</keyword>
<gene>
    <name evidence="6" type="ORF">MONBRDRAFT_11601</name>
</gene>
<protein>
    <recommendedName>
        <fullName evidence="8">FG-GAP repeat protein</fullName>
    </recommendedName>
</protein>
<sequence length="1344" mass="143196">MARLLVLTVGFCWVGLVAADGDWAATSVLGRLDGPIALTLADLDNNSLPDIVSVSSNDNTICWFANLGNGSFEHTPRIISTSAGGVSTVTTADINGDGWLDVVAGLTNDDLVAWYRNNNGTISTLPEIIAVSVLGVSSVATADVDGDGYVDVISASAGDNSVAWYPNNRRGGLYLQRHVVSRQVWGVKDVFAADMDADGDMDLLCACFTANGVLLFRNDGAGLFGNAERVATSSVLGAFDVQAADLDGDGHLDVLVAAAGQEQVAWFRNLGNATFEPRRRIIDAAANGAVSAFAVDFDNDGHLDVLAAQAINNTIVWYHNLGNGAAFSSPNVVSTDSWGAAAVAAADLDADGLPDMVSASFADDKVAWYRHEGPRVQFDRPQTLAARYALATTGDLDHDGRVDLILGSFTKNAHSVAWRRSLNLANESLAFDAPRAVVAHPIGPQALFVRDLDSDGNLDLLYAFKDQDQDSHLAWARNDGAGNFATAPAQLLYSSSHAILSTTVADLDGNGHPDVLFLDAAQARLAWCANNGLGQFDTPSLVAQLEYPPSCLSTADLDGDGHVDVIRCVFQRHAIEWLRNMGNGSFASGWLLVTSQTQGPVQAQPADMDGDGVLDIVCASLHDAKLAWYHNDGLGHFVEHVISQQLPDVLFVRLADLTLDGSLDILVAQNSGALSWFGNEGAGTFAASVPIRFANILFLQSMDVVDLDGDGLPDILCGDAFDNTVTWFRSIGIKPAFSQARVLPAFVHRPLMAVPGDLNGDGHIDVVSASTDDSRLTWYPNPGNGAFTGTQHIISQQILTIMSLAVADLDNDQDLDILCAGSGLDQVAWFQNNGGGHFADEPRFISTAAAGAVAVLAADLDGDGALDAVVGRGDDNTIVWHRNNGQGEFGPATPLSTTAHMPWGLFAADLDDDGDLDVLSANYGNDRISWYRNNGAAGFGTELVITASADGVRGVFAADLDNDGDLDVLSASINDNKVAWYVNDGDGNFNFQERVISTSINGASAISAVDLDGDGDQDVLVSGISGNTVAWFENLGDGTFVPVPVVLTTELYGASWVAAADFDNDTRLDILSPAMRAGDIQWFHNPGTTAVPSASSPLLVPSTASGSSDHVVVVVVVVVVALVALVFGVVLTARYRRKRFNAVRQALYGDNTMPMSSAEQIQLCLSQFQASCARNAGLDPSSTTTTRSLNLVSRATRVQKPFKAQLQSDSALVWVQIIVSSDVKFQAVPLRHASELQGRAVLALKTFERIELRAGGNLCFDRVPTWWPGRRSIPIALVLEFADQGDLRTHLRKRIGQLTTNTKTVSRFVSKDHDYYRAAQLDDLPFRSVTFLIDCQGLPCMDLN</sequence>
<name>A9V9R3_MONBE</name>
<dbReference type="InterPro" id="IPR028994">
    <property type="entry name" value="Integrin_alpha_N"/>
</dbReference>
<evidence type="ECO:0000313" key="7">
    <source>
        <dbReference type="Proteomes" id="UP000001357"/>
    </source>
</evidence>
<dbReference type="KEGG" id="mbr:MONBRDRAFT_11601"/>
<dbReference type="RefSeq" id="XP_001749484.1">
    <property type="nucleotide sequence ID" value="XM_001749432.1"/>
</dbReference>
<evidence type="ECO:0000256" key="5">
    <source>
        <dbReference type="SAM" id="SignalP"/>
    </source>
</evidence>
<dbReference type="InParanoid" id="A9V9R3"/>
<feature type="signal peptide" evidence="5">
    <location>
        <begin position="1"/>
        <end position="19"/>
    </location>
</feature>
<dbReference type="InterPro" id="IPR013517">
    <property type="entry name" value="FG-GAP"/>
</dbReference>
<feature type="transmembrane region" description="Helical" evidence="4">
    <location>
        <begin position="1111"/>
        <end position="1131"/>
    </location>
</feature>
<keyword evidence="7" id="KW-1185">Reference proteome</keyword>
<reference evidence="6 7" key="1">
    <citation type="journal article" date="2008" name="Nature">
        <title>The genome of the choanoflagellate Monosiga brevicollis and the origin of metazoans.</title>
        <authorList>
            <consortium name="JGI Sequencing"/>
            <person name="King N."/>
            <person name="Westbrook M.J."/>
            <person name="Young S.L."/>
            <person name="Kuo A."/>
            <person name="Abedin M."/>
            <person name="Chapman J."/>
            <person name="Fairclough S."/>
            <person name="Hellsten U."/>
            <person name="Isogai Y."/>
            <person name="Letunic I."/>
            <person name="Marr M."/>
            <person name="Pincus D."/>
            <person name="Putnam N."/>
            <person name="Rokas A."/>
            <person name="Wright K.J."/>
            <person name="Zuzow R."/>
            <person name="Dirks W."/>
            <person name="Good M."/>
            <person name="Goodstein D."/>
            <person name="Lemons D."/>
            <person name="Li W."/>
            <person name="Lyons J.B."/>
            <person name="Morris A."/>
            <person name="Nichols S."/>
            <person name="Richter D.J."/>
            <person name="Salamov A."/>
            <person name="Bork P."/>
            <person name="Lim W.A."/>
            <person name="Manning G."/>
            <person name="Miller W.T."/>
            <person name="McGinnis W."/>
            <person name="Shapiro H."/>
            <person name="Tjian R."/>
            <person name="Grigoriev I.V."/>
            <person name="Rokhsar D."/>
        </authorList>
    </citation>
    <scope>NUCLEOTIDE SEQUENCE [LARGE SCALE GENOMIC DNA]</scope>
    <source>
        <strain evidence="7">MX1 / ATCC 50154</strain>
    </source>
</reference>
<accession>A9V9R3</accession>
<dbReference type="GeneID" id="5894662"/>
<keyword evidence="4" id="KW-0472">Membrane</keyword>
<dbReference type="SUPFAM" id="SSF69318">
    <property type="entry name" value="Integrin alpha N-terminal domain"/>
    <property type="match status" value="3"/>
</dbReference>
<dbReference type="EMBL" id="CH991571">
    <property type="protein sequence ID" value="EDQ85769.1"/>
    <property type="molecule type" value="Genomic_DNA"/>
</dbReference>
<evidence type="ECO:0000256" key="1">
    <source>
        <dbReference type="ARBA" id="ARBA00022729"/>
    </source>
</evidence>
<evidence type="ECO:0008006" key="8">
    <source>
        <dbReference type="Google" id="ProtNLM"/>
    </source>
</evidence>
<dbReference type="Gene3D" id="2.130.10.130">
    <property type="entry name" value="Integrin alpha, N-terminal"/>
    <property type="match status" value="6"/>
</dbReference>